<dbReference type="PANTHER" id="PTHR47306:SF2">
    <property type="entry name" value="CORE-BINDING (CB) DOMAIN-CONTAINING PROTEIN"/>
    <property type="match status" value="1"/>
</dbReference>
<organism evidence="2 3">
    <name type="scientific">Ictalurus punctatus</name>
    <name type="common">Channel catfish</name>
    <name type="synonym">Silurus punctatus</name>
    <dbReference type="NCBI Taxonomy" id="7998"/>
    <lineage>
        <taxon>Eukaryota</taxon>
        <taxon>Metazoa</taxon>
        <taxon>Chordata</taxon>
        <taxon>Craniata</taxon>
        <taxon>Vertebrata</taxon>
        <taxon>Euteleostomi</taxon>
        <taxon>Actinopterygii</taxon>
        <taxon>Neopterygii</taxon>
        <taxon>Teleostei</taxon>
        <taxon>Ostariophysi</taxon>
        <taxon>Siluriformes</taxon>
        <taxon>Ictaluridae</taxon>
        <taxon>Ictalurus</taxon>
    </lineage>
</organism>
<dbReference type="KEGG" id="ipu:108257470"/>
<gene>
    <name evidence="3" type="primary">LOC108257470</name>
</gene>
<evidence type="ECO:0000313" key="3">
    <source>
        <dbReference type="RefSeq" id="XP_017310765.1"/>
    </source>
</evidence>
<dbReference type="PANTHER" id="PTHR47306">
    <property type="entry name" value="SI:CH211-178J18.4-RELATED"/>
    <property type="match status" value="1"/>
</dbReference>
<dbReference type="RefSeq" id="XP_017310765.1">
    <property type="nucleotide sequence ID" value="XM_017455276.3"/>
</dbReference>
<evidence type="ECO:0000313" key="2">
    <source>
        <dbReference type="Proteomes" id="UP000221080"/>
    </source>
</evidence>
<accession>A0A2D0Q075</accession>
<dbReference type="GeneID" id="108257470"/>
<sequence>MNVINFYFSSANSGLSCTTRVRPQLQSCIRKRKREDMDGTEERFFISSASGRIHNPSNDLQRLHIGYGIRPWVTSQRAHRVLETATKSLTDTEKSLVADYLTHSTATAEKHYRMKQADNVVRASQLLDLLAGQSSTDPSEGESSRAARSIARSAAQQKAETTDLQMDFEAAYNRRVEQHPVTLEGGAPDKALRADISPSFQRKLYEQWVKAQMIFTRALALV</sequence>
<reference evidence="3" key="2">
    <citation type="submission" date="2025-08" db="UniProtKB">
        <authorList>
            <consortium name="RefSeq"/>
        </authorList>
    </citation>
    <scope>IDENTIFICATION</scope>
    <source>
        <tissue evidence="3">Blood</tissue>
    </source>
</reference>
<feature type="compositionally biased region" description="Low complexity" evidence="1">
    <location>
        <begin position="144"/>
        <end position="155"/>
    </location>
</feature>
<evidence type="ECO:0000256" key="1">
    <source>
        <dbReference type="SAM" id="MobiDB-lite"/>
    </source>
</evidence>
<dbReference type="OrthoDB" id="8929197at2759"/>
<protein>
    <submittedName>
        <fullName evidence="3">Uncharacterized protein LOC108257470 isoform X1</fullName>
    </submittedName>
</protein>
<dbReference type="Proteomes" id="UP000221080">
    <property type="component" value="Chromosome 24"/>
</dbReference>
<feature type="region of interest" description="Disordered" evidence="1">
    <location>
        <begin position="132"/>
        <end position="161"/>
    </location>
</feature>
<proteinExistence type="predicted"/>
<dbReference type="AlphaFoldDB" id="A0A2D0Q075"/>
<name>A0A2D0Q075_ICTPU</name>
<keyword evidence="2" id="KW-1185">Reference proteome</keyword>
<reference evidence="2" key="1">
    <citation type="journal article" date="2016" name="Nat. Commun.">
        <title>The channel catfish genome sequence provides insights into the evolution of scale formation in teleosts.</title>
        <authorList>
            <person name="Liu Z."/>
            <person name="Liu S."/>
            <person name="Yao J."/>
            <person name="Bao L."/>
            <person name="Zhang J."/>
            <person name="Li Y."/>
            <person name="Jiang C."/>
            <person name="Sun L."/>
            <person name="Wang R."/>
            <person name="Zhang Y."/>
            <person name="Zhou T."/>
            <person name="Zeng Q."/>
            <person name="Fu Q."/>
            <person name="Gao S."/>
            <person name="Li N."/>
            <person name="Koren S."/>
            <person name="Jiang Y."/>
            <person name="Zimin A."/>
            <person name="Xu P."/>
            <person name="Phillippy A.M."/>
            <person name="Geng X."/>
            <person name="Song L."/>
            <person name="Sun F."/>
            <person name="Li C."/>
            <person name="Wang X."/>
            <person name="Chen A."/>
            <person name="Jin Y."/>
            <person name="Yuan Z."/>
            <person name="Yang Y."/>
            <person name="Tan S."/>
            <person name="Peatman E."/>
            <person name="Lu J."/>
            <person name="Qin Z."/>
            <person name="Dunham R."/>
            <person name="Li Z."/>
            <person name="Sonstegard T."/>
            <person name="Feng J."/>
            <person name="Danzmann R.G."/>
            <person name="Schroeder S."/>
            <person name="Scheffler B."/>
            <person name="Duke M.V."/>
            <person name="Ballard L."/>
            <person name="Kucuktas H."/>
            <person name="Kaltenboeck L."/>
            <person name="Liu H."/>
            <person name="Armbruster J."/>
            <person name="Xie Y."/>
            <person name="Kirby M.L."/>
            <person name="Tian Y."/>
            <person name="Flanagan M.E."/>
            <person name="Mu W."/>
            <person name="Waldbieser G.C."/>
        </authorList>
    </citation>
    <scope>NUCLEOTIDE SEQUENCE [LARGE SCALE GENOMIC DNA]</scope>
    <source>
        <strain evidence="2">SDA103</strain>
    </source>
</reference>